<evidence type="ECO:0000259" key="2">
    <source>
        <dbReference type="Pfam" id="PF02037"/>
    </source>
</evidence>
<proteinExistence type="predicted"/>
<protein>
    <recommendedName>
        <fullName evidence="2">SAP domain-containing protein</fullName>
    </recommendedName>
</protein>
<gene>
    <name evidence="3" type="ORF">ACHAWO_014032</name>
</gene>
<dbReference type="Proteomes" id="UP001530400">
    <property type="component" value="Unassembled WGS sequence"/>
</dbReference>
<dbReference type="AlphaFoldDB" id="A0ABD3QE16"/>
<keyword evidence="4" id="KW-1185">Reference proteome</keyword>
<evidence type="ECO:0000256" key="1">
    <source>
        <dbReference type="SAM" id="MobiDB-lite"/>
    </source>
</evidence>
<comment type="caution">
    <text evidence="3">The sequence shown here is derived from an EMBL/GenBank/DDBJ whole genome shotgun (WGS) entry which is preliminary data.</text>
</comment>
<reference evidence="3 4" key="1">
    <citation type="submission" date="2024-10" db="EMBL/GenBank/DDBJ databases">
        <title>Updated reference genomes for cyclostephanoid diatoms.</title>
        <authorList>
            <person name="Roberts W.R."/>
            <person name="Alverson A.J."/>
        </authorList>
    </citation>
    <scope>NUCLEOTIDE SEQUENCE [LARGE SCALE GENOMIC DNA]</scope>
    <source>
        <strain evidence="3 4">AJA010-31</strain>
    </source>
</reference>
<dbReference type="EMBL" id="JALLPJ020000212">
    <property type="protein sequence ID" value="KAL3798623.1"/>
    <property type="molecule type" value="Genomic_DNA"/>
</dbReference>
<dbReference type="Pfam" id="PF02037">
    <property type="entry name" value="SAP"/>
    <property type="match status" value="1"/>
</dbReference>
<evidence type="ECO:0000313" key="4">
    <source>
        <dbReference type="Proteomes" id="UP001530400"/>
    </source>
</evidence>
<name>A0ABD3QE16_9STRA</name>
<feature type="region of interest" description="Disordered" evidence="1">
    <location>
        <begin position="383"/>
        <end position="420"/>
    </location>
</feature>
<organism evidence="3 4">
    <name type="scientific">Cyclotella atomus</name>
    <dbReference type="NCBI Taxonomy" id="382360"/>
    <lineage>
        <taxon>Eukaryota</taxon>
        <taxon>Sar</taxon>
        <taxon>Stramenopiles</taxon>
        <taxon>Ochrophyta</taxon>
        <taxon>Bacillariophyta</taxon>
        <taxon>Coscinodiscophyceae</taxon>
        <taxon>Thalassiosirophycidae</taxon>
        <taxon>Stephanodiscales</taxon>
        <taxon>Stephanodiscaceae</taxon>
        <taxon>Cyclotella</taxon>
    </lineage>
</organism>
<feature type="compositionally biased region" description="Basic and acidic residues" evidence="1">
    <location>
        <begin position="404"/>
        <end position="413"/>
    </location>
</feature>
<dbReference type="InterPro" id="IPR036361">
    <property type="entry name" value="SAP_dom_sf"/>
</dbReference>
<dbReference type="Gene3D" id="1.10.720.30">
    <property type="entry name" value="SAP domain"/>
    <property type="match status" value="1"/>
</dbReference>
<feature type="domain" description="SAP" evidence="2">
    <location>
        <begin position="425"/>
        <end position="450"/>
    </location>
</feature>
<dbReference type="InterPro" id="IPR003034">
    <property type="entry name" value="SAP_dom"/>
</dbReference>
<sequence length="552" mass="62782">MSTIISSNQSLAYRALNLWSTPYASRFRFPAWLADEWDEILQNFGSTSIIYHSSNNLPEVHSMAVFREPTNIAMDRKGSRKTLDQFYKSVLFETDGLFDMLFPDGKLSDDETRNEAMLSYYKGNVSNECADNEGSSNTCSASTTFRANLEGAYRFTTKDHRMPQIAAYAKTPMRYTLQNTTYINDDGVHVLSLVGSGFDALQQPDYQYFFDKQTQDIRIDRQQEFFRERQIAFAIALQCASDHRLDRIEFVAVGAGAFAVLLPRDRVLQNIMKAWESDEVQAFKKRLQDETEREIKLAFRTQPPYSHNNGLGPGIPSFYEESKWTGEGHGKDWRDAVNRTLFINAWDPWSLVGNGNDMDYSVDGMYGRQSALSLLSSQDDTFHKSNLGTPPLAPPSTIQPWATHHPEDTEEVKRRRAPRKSPTLQLKELCNACKLPVSGTKAELCRRLLSNDFASGYGEHPVSYLKHFCKEKLLVQSGNKYDLILRLCLHEHGGEAKRAATETIVDDDGKQVEVLTKRKTTVSPKMMYSRVEKKMNAGTGQKYQSHWGSKSH</sequence>
<evidence type="ECO:0000313" key="3">
    <source>
        <dbReference type="EMBL" id="KAL3798623.1"/>
    </source>
</evidence>
<accession>A0ABD3QE16</accession>